<evidence type="ECO:0000313" key="2">
    <source>
        <dbReference type="Proteomes" id="UP000026901"/>
    </source>
</evidence>
<evidence type="ECO:0000313" key="1">
    <source>
        <dbReference type="EMBL" id="AHZ09932.1"/>
    </source>
</evidence>
<dbReference type="EMBL" id="KJ489398">
    <property type="protein sequence ID" value="AHZ09932.1"/>
    <property type="molecule type" value="Genomic_DNA"/>
</dbReference>
<reference evidence="2" key="1">
    <citation type="submission" date="2014-09" db="EMBL/GenBank/DDBJ databases">
        <authorList>
            <person name="Sauder A.B."/>
            <person name="McKenzie Q.R."/>
            <person name="Temple L.M."/>
            <person name="Alexis B.K."/>
            <person name="Al-Atrache Z."/>
            <person name="Lewis L.O."/>
            <person name="Loesser-Casey K.E."/>
            <person name="Mitchell K.J."/>
        </authorList>
    </citation>
    <scope>NUCLEOTIDE SEQUENCE [LARGE SCALE GENOMIC DNA]</scope>
</reference>
<name>A0A024B0L0_9CAUD</name>
<sequence length="60" mass="7296">MTVFMKDLPKTQKANRKYNKIIIRKRHTQDLLVSHQELQWFVDKIKELETELVKTKRGEL</sequence>
<organism evidence="1 2">
    <name type="scientific">Bacillus phage Evoli</name>
    <dbReference type="NCBI Taxonomy" id="1486658"/>
    <lineage>
        <taxon>Viruses</taxon>
        <taxon>Duplodnaviria</taxon>
        <taxon>Heunggongvirae</taxon>
        <taxon>Uroviricota</taxon>
        <taxon>Caudoviricetes</taxon>
        <taxon>Herelleviridae</taxon>
        <taxon>Bastillevirinae</taxon>
        <taxon>Bastillevirus</taxon>
        <taxon>Bastillevirus evoli</taxon>
    </lineage>
</organism>
<accession>A0A024B0L0</accession>
<keyword evidence="2" id="KW-1185">Reference proteome</keyword>
<proteinExistence type="predicted"/>
<dbReference type="RefSeq" id="YP_009035729.1">
    <property type="nucleotide sequence ID" value="NC_024207.1"/>
</dbReference>
<dbReference type="GeneID" id="19525549"/>
<dbReference type="KEGG" id="vg:19525549"/>
<dbReference type="Proteomes" id="UP000026901">
    <property type="component" value="Segment"/>
</dbReference>
<protein>
    <submittedName>
        <fullName evidence="1">Uncharacterized protein</fullName>
    </submittedName>
</protein>